<dbReference type="AlphaFoldDB" id="A0A8S0VBT0"/>
<comment type="caution">
    <text evidence="2">The sequence shown here is derived from an EMBL/GenBank/DDBJ whole genome shotgun (WGS) entry which is preliminary data.</text>
</comment>
<sequence>MPSRHHHQPYITTTPQPQSPKKSPKSRLYAPPKIPPPRQITARQPKNTTNDKKTTCNHHDLQRSENSSQAQRPFIDQICGWSFDSAPQIRSTASKTALCNGERLAKAMIDLQWRAHRLLELPEREM</sequence>
<feature type="compositionally biased region" description="Low complexity" evidence="1">
    <location>
        <begin position="12"/>
        <end position="21"/>
    </location>
</feature>
<name>A0A8S0VBT0_OLEEU</name>
<proteinExistence type="predicted"/>
<protein>
    <submittedName>
        <fullName evidence="2">Uncharacterized protein</fullName>
    </submittedName>
</protein>
<feature type="compositionally biased region" description="Basic and acidic residues" evidence="1">
    <location>
        <begin position="49"/>
        <end position="63"/>
    </location>
</feature>
<dbReference type="Proteomes" id="UP000594638">
    <property type="component" value="Unassembled WGS sequence"/>
</dbReference>
<feature type="region of interest" description="Disordered" evidence="1">
    <location>
        <begin position="1"/>
        <end position="71"/>
    </location>
</feature>
<dbReference type="Gramene" id="OE9A022727T1">
    <property type="protein sequence ID" value="OE9A022727C1"/>
    <property type="gene ID" value="OE9A022727"/>
</dbReference>
<reference evidence="2 3" key="1">
    <citation type="submission" date="2019-12" db="EMBL/GenBank/DDBJ databases">
        <authorList>
            <person name="Alioto T."/>
            <person name="Alioto T."/>
            <person name="Gomez Garrido J."/>
        </authorList>
    </citation>
    <scope>NUCLEOTIDE SEQUENCE [LARGE SCALE GENOMIC DNA]</scope>
</reference>
<organism evidence="2 3">
    <name type="scientific">Olea europaea subsp. europaea</name>
    <dbReference type="NCBI Taxonomy" id="158383"/>
    <lineage>
        <taxon>Eukaryota</taxon>
        <taxon>Viridiplantae</taxon>
        <taxon>Streptophyta</taxon>
        <taxon>Embryophyta</taxon>
        <taxon>Tracheophyta</taxon>
        <taxon>Spermatophyta</taxon>
        <taxon>Magnoliopsida</taxon>
        <taxon>eudicotyledons</taxon>
        <taxon>Gunneridae</taxon>
        <taxon>Pentapetalae</taxon>
        <taxon>asterids</taxon>
        <taxon>lamiids</taxon>
        <taxon>Lamiales</taxon>
        <taxon>Oleaceae</taxon>
        <taxon>Oleeae</taxon>
        <taxon>Olea</taxon>
    </lineage>
</organism>
<dbReference type="EMBL" id="CACTIH010009419">
    <property type="protein sequence ID" value="CAA3031097.1"/>
    <property type="molecule type" value="Genomic_DNA"/>
</dbReference>
<keyword evidence="3" id="KW-1185">Reference proteome</keyword>
<accession>A0A8S0VBT0</accession>
<evidence type="ECO:0000256" key="1">
    <source>
        <dbReference type="SAM" id="MobiDB-lite"/>
    </source>
</evidence>
<evidence type="ECO:0000313" key="2">
    <source>
        <dbReference type="EMBL" id="CAA3031097.1"/>
    </source>
</evidence>
<gene>
    <name evidence="2" type="ORF">OLEA9_A022727</name>
</gene>
<evidence type="ECO:0000313" key="3">
    <source>
        <dbReference type="Proteomes" id="UP000594638"/>
    </source>
</evidence>